<comment type="catalytic activity">
    <reaction evidence="13">
        <text>L-seryl-[protein] + ATP = O-phospho-L-seryl-[protein] + ADP + H(+)</text>
        <dbReference type="Rhea" id="RHEA:17989"/>
        <dbReference type="Rhea" id="RHEA-COMP:9863"/>
        <dbReference type="Rhea" id="RHEA-COMP:11604"/>
        <dbReference type="ChEBI" id="CHEBI:15378"/>
        <dbReference type="ChEBI" id="CHEBI:29999"/>
        <dbReference type="ChEBI" id="CHEBI:30616"/>
        <dbReference type="ChEBI" id="CHEBI:83421"/>
        <dbReference type="ChEBI" id="CHEBI:456216"/>
        <dbReference type="EC" id="2.7.11.1"/>
    </reaction>
</comment>
<keyword evidence="10 16" id="KW-0067">ATP-binding</keyword>
<keyword evidence="8 16" id="KW-0547">Nucleotide-binding</keyword>
<comment type="cofactor">
    <cofactor evidence="1">
        <name>Mg(2+)</name>
        <dbReference type="ChEBI" id="CHEBI:18420"/>
    </cofactor>
</comment>
<evidence type="ECO:0000256" key="8">
    <source>
        <dbReference type="ARBA" id="ARBA00022741"/>
    </source>
</evidence>
<keyword evidence="11" id="KW-0460">Magnesium</keyword>
<keyword evidence="9" id="KW-0418">Kinase</keyword>
<reference evidence="20" key="2">
    <citation type="submission" date="2025-09" db="UniProtKB">
        <authorList>
            <consortium name="Ensembl"/>
        </authorList>
    </citation>
    <scope>IDENTIFICATION</scope>
</reference>
<keyword evidence="18" id="KW-0812">Transmembrane</keyword>
<comment type="similarity">
    <text evidence="2">Belongs to the protein kinase superfamily. CAMK Ser/Thr protein kinase family.</text>
</comment>
<dbReference type="AlphaFoldDB" id="A0A672QS90"/>
<reference evidence="20" key="1">
    <citation type="submission" date="2025-08" db="UniProtKB">
        <authorList>
            <consortium name="Ensembl"/>
        </authorList>
    </citation>
    <scope>IDENTIFICATION</scope>
</reference>
<keyword evidence="4 17" id="KW-0723">Serine/threonine-protein kinase</keyword>
<evidence type="ECO:0000256" key="15">
    <source>
        <dbReference type="ARBA" id="ARBA00080118"/>
    </source>
</evidence>
<dbReference type="PANTHER" id="PTHR24346">
    <property type="entry name" value="MAP/MICROTUBULE AFFINITY-REGULATING KINASE"/>
    <property type="match status" value="1"/>
</dbReference>
<dbReference type="GO" id="GO:0005524">
    <property type="term" value="F:ATP binding"/>
    <property type="evidence" value="ECO:0007669"/>
    <property type="project" value="UniProtKB-UniRule"/>
</dbReference>
<dbReference type="GO" id="GO:0035556">
    <property type="term" value="P:intracellular signal transduction"/>
    <property type="evidence" value="ECO:0007669"/>
    <property type="project" value="TreeGrafter"/>
</dbReference>
<dbReference type="PROSITE" id="PS00108">
    <property type="entry name" value="PROTEIN_KINASE_ST"/>
    <property type="match status" value="1"/>
</dbReference>
<evidence type="ECO:0000256" key="5">
    <source>
        <dbReference type="ARBA" id="ARBA00022553"/>
    </source>
</evidence>
<keyword evidence="18" id="KW-1133">Transmembrane helix</keyword>
<proteinExistence type="inferred from homology"/>
<evidence type="ECO:0000256" key="9">
    <source>
        <dbReference type="ARBA" id="ARBA00022777"/>
    </source>
</evidence>
<dbReference type="EC" id="2.7.11.1" evidence="3"/>
<accession>A0A672QS90</accession>
<evidence type="ECO:0000256" key="14">
    <source>
        <dbReference type="ARBA" id="ARBA00069491"/>
    </source>
</evidence>
<dbReference type="InterPro" id="IPR000719">
    <property type="entry name" value="Prot_kinase_dom"/>
</dbReference>
<evidence type="ECO:0000256" key="4">
    <source>
        <dbReference type="ARBA" id="ARBA00022527"/>
    </source>
</evidence>
<evidence type="ECO:0000313" key="20">
    <source>
        <dbReference type="Ensembl" id="ENSSGRP00000078950.1"/>
    </source>
</evidence>
<keyword evidence="18" id="KW-0472">Membrane</keyword>
<keyword evidence="6" id="KW-0808">Transferase</keyword>
<evidence type="ECO:0000256" key="1">
    <source>
        <dbReference type="ARBA" id="ARBA00001946"/>
    </source>
</evidence>
<dbReference type="GO" id="GO:0050321">
    <property type="term" value="F:tau-protein kinase activity"/>
    <property type="evidence" value="ECO:0007669"/>
    <property type="project" value="TreeGrafter"/>
</dbReference>
<feature type="binding site" evidence="16">
    <location>
        <position position="133"/>
    </location>
    <ligand>
        <name>ATP</name>
        <dbReference type="ChEBI" id="CHEBI:30616"/>
    </ligand>
</feature>
<evidence type="ECO:0000259" key="19">
    <source>
        <dbReference type="PROSITE" id="PS50011"/>
    </source>
</evidence>
<keyword evidence="5" id="KW-0597">Phosphoprotein</keyword>
<evidence type="ECO:0000256" key="16">
    <source>
        <dbReference type="PROSITE-ProRule" id="PRU10141"/>
    </source>
</evidence>
<sequence>MFLCMTSGTLPLKTEKKGKGQVLWQVAQQTMPSRHKELVPQSAWMEVDKTTEEKTSSQALDRKPAVESPEVSVKQTPFARAVYDLGHKEKLVNDLTFGKWIGFYELHGEIGSGNFSQVKLGIHDLTNERVAVKILDKLCLDKRSQRLFSSEIRCMERLSHPNIVRLYEVVDTFRRLHLVMEYAPGGELFSRIVTRGRLSDLESKLVFSQILSAVKHMHDNNIIHRDLKAENVFYTTTYCIKVGDFGFSAECKPTDILTTFCGSPPYAAPELFRDEGYIGPLVDIWALGVLLYFMVTATFPFTGSSLRRLRFCILRGSYAFPAFVPDACQYVIKGALRLVPADRISLAQIMSSAWLRGVEYPQPYAPAPPTPAHLADPSRTLSADERSVKLALEELGITEIHLRNNMVLDCRSPLTGIYRILLHRIQRSRSVESAGYTALCPANTRPGRRCWSHPTTVHRKQAQSAVCAIL</sequence>
<dbReference type="GO" id="GO:0046872">
    <property type="term" value="F:metal ion binding"/>
    <property type="evidence" value="ECO:0007669"/>
    <property type="project" value="UniProtKB-KW"/>
</dbReference>
<feature type="domain" description="Protein kinase" evidence="19">
    <location>
        <begin position="104"/>
        <end position="355"/>
    </location>
</feature>
<dbReference type="GO" id="GO:0005737">
    <property type="term" value="C:cytoplasm"/>
    <property type="evidence" value="ECO:0007669"/>
    <property type="project" value="TreeGrafter"/>
</dbReference>
<evidence type="ECO:0000256" key="2">
    <source>
        <dbReference type="ARBA" id="ARBA00006692"/>
    </source>
</evidence>
<dbReference type="PROSITE" id="PS00107">
    <property type="entry name" value="PROTEIN_KINASE_ATP"/>
    <property type="match status" value="1"/>
</dbReference>
<dbReference type="FunFam" id="3.30.200.20:FF:000003">
    <property type="entry name" value="Non-specific serine/threonine protein kinase"/>
    <property type="match status" value="1"/>
</dbReference>
<comment type="catalytic activity">
    <reaction evidence="12">
        <text>L-threonyl-[protein] + ATP = O-phospho-L-threonyl-[protein] + ADP + H(+)</text>
        <dbReference type="Rhea" id="RHEA:46608"/>
        <dbReference type="Rhea" id="RHEA-COMP:11060"/>
        <dbReference type="Rhea" id="RHEA-COMP:11605"/>
        <dbReference type="ChEBI" id="CHEBI:15378"/>
        <dbReference type="ChEBI" id="CHEBI:30013"/>
        <dbReference type="ChEBI" id="CHEBI:30616"/>
        <dbReference type="ChEBI" id="CHEBI:61977"/>
        <dbReference type="ChEBI" id="CHEBI:456216"/>
        <dbReference type="EC" id="2.7.11.1"/>
    </reaction>
</comment>
<dbReference type="PROSITE" id="PS50011">
    <property type="entry name" value="PROTEIN_KINASE_DOM"/>
    <property type="match status" value="1"/>
</dbReference>
<dbReference type="SUPFAM" id="SSF56112">
    <property type="entry name" value="Protein kinase-like (PK-like)"/>
    <property type="match status" value="1"/>
</dbReference>
<evidence type="ECO:0000256" key="3">
    <source>
        <dbReference type="ARBA" id="ARBA00012513"/>
    </source>
</evidence>
<evidence type="ECO:0000256" key="10">
    <source>
        <dbReference type="ARBA" id="ARBA00022840"/>
    </source>
</evidence>
<dbReference type="Gene3D" id="1.10.510.10">
    <property type="entry name" value="Transferase(Phosphotransferase) domain 1"/>
    <property type="match status" value="1"/>
</dbReference>
<evidence type="ECO:0000256" key="17">
    <source>
        <dbReference type="RuleBase" id="RU000304"/>
    </source>
</evidence>
<dbReference type="SMART" id="SM00220">
    <property type="entry name" value="S_TKc"/>
    <property type="match status" value="1"/>
</dbReference>
<dbReference type="InterPro" id="IPR008271">
    <property type="entry name" value="Ser/Thr_kinase_AS"/>
</dbReference>
<dbReference type="InterPro" id="IPR011009">
    <property type="entry name" value="Kinase-like_dom_sf"/>
</dbReference>
<dbReference type="OMA" id="EIRCMER"/>
<evidence type="ECO:0000256" key="18">
    <source>
        <dbReference type="SAM" id="Phobius"/>
    </source>
</evidence>
<evidence type="ECO:0000256" key="13">
    <source>
        <dbReference type="ARBA" id="ARBA00048679"/>
    </source>
</evidence>
<dbReference type="FunFam" id="1.10.510.10:FF:000346">
    <property type="entry name" value="Serine/threonine-protein kinase NIM1"/>
    <property type="match status" value="1"/>
</dbReference>
<feature type="transmembrane region" description="Helical" evidence="18">
    <location>
        <begin position="284"/>
        <end position="301"/>
    </location>
</feature>
<dbReference type="InParanoid" id="A0A672QS90"/>
<dbReference type="GO" id="GO:0000226">
    <property type="term" value="P:microtubule cytoskeleton organization"/>
    <property type="evidence" value="ECO:0007669"/>
    <property type="project" value="TreeGrafter"/>
</dbReference>
<protein>
    <recommendedName>
        <fullName evidence="14">Serine/threonine-protein kinase NIM1</fullName>
        <ecNumber evidence="3">2.7.11.1</ecNumber>
    </recommendedName>
    <alternativeName>
        <fullName evidence="15">NIM1 serine/threonine-protein kinase</fullName>
    </alternativeName>
</protein>
<dbReference type="InterPro" id="IPR017441">
    <property type="entry name" value="Protein_kinase_ATP_BS"/>
</dbReference>
<keyword evidence="7" id="KW-0479">Metal-binding</keyword>
<dbReference type="Ensembl" id="ENSSGRT00000084073.1">
    <property type="protein sequence ID" value="ENSSGRP00000078950.1"/>
    <property type="gene ID" value="ENSSGRG00000039973.1"/>
</dbReference>
<dbReference type="PANTHER" id="PTHR24346:SF29">
    <property type="entry name" value="SERINE_THREONINE-PROTEIN KINASE NIM1-LIKE"/>
    <property type="match status" value="1"/>
</dbReference>
<evidence type="ECO:0000256" key="7">
    <source>
        <dbReference type="ARBA" id="ARBA00022723"/>
    </source>
</evidence>
<organism evidence="20 21">
    <name type="scientific">Sinocyclocheilus grahami</name>
    <name type="common">Dianchi golden-line fish</name>
    <name type="synonym">Barbus grahami</name>
    <dbReference type="NCBI Taxonomy" id="75366"/>
    <lineage>
        <taxon>Eukaryota</taxon>
        <taxon>Metazoa</taxon>
        <taxon>Chordata</taxon>
        <taxon>Craniata</taxon>
        <taxon>Vertebrata</taxon>
        <taxon>Euteleostomi</taxon>
        <taxon>Actinopterygii</taxon>
        <taxon>Neopterygii</taxon>
        <taxon>Teleostei</taxon>
        <taxon>Ostariophysi</taxon>
        <taxon>Cypriniformes</taxon>
        <taxon>Cyprinidae</taxon>
        <taxon>Cyprininae</taxon>
        <taxon>Sinocyclocheilus</taxon>
    </lineage>
</organism>
<evidence type="ECO:0000256" key="12">
    <source>
        <dbReference type="ARBA" id="ARBA00047899"/>
    </source>
</evidence>
<evidence type="ECO:0000313" key="21">
    <source>
        <dbReference type="Proteomes" id="UP000472262"/>
    </source>
</evidence>
<evidence type="ECO:0000256" key="11">
    <source>
        <dbReference type="ARBA" id="ARBA00022842"/>
    </source>
</evidence>
<evidence type="ECO:0000256" key="6">
    <source>
        <dbReference type="ARBA" id="ARBA00022679"/>
    </source>
</evidence>
<dbReference type="Proteomes" id="UP000472262">
    <property type="component" value="Unassembled WGS sequence"/>
</dbReference>
<dbReference type="Pfam" id="PF00069">
    <property type="entry name" value="Pkinase"/>
    <property type="match status" value="1"/>
</dbReference>
<keyword evidence="21" id="KW-1185">Reference proteome</keyword>
<name>A0A672QS90_SINGR</name>